<organism evidence="1 2">
    <name type="scientific">Riccia fluitans</name>
    <dbReference type="NCBI Taxonomy" id="41844"/>
    <lineage>
        <taxon>Eukaryota</taxon>
        <taxon>Viridiplantae</taxon>
        <taxon>Streptophyta</taxon>
        <taxon>Embryophyta</taxon>
        <taxon>Marchantiophyta</taxon>
        <taxon>Marchantiopsida</taxon>
        <taxon>Marchantiidae</taxon>
        <taxon>Marchantiales</taxon>
        <taxon>Ricciaceae</taxon>
        <taxon>Riccia</taxon>
    </lineage>
</organism>
<sequence>MDGLGKWMLLSNELRSKGIRLDQLQNEAIATFQEWLSTVQIGMQKLEDSPSWHWKGLEDGWKGWTLPSNTWHNLFTAEESPDDLTSKWPESEYTLTWKERWKKIWEKGGHPHTKLWVWKLL</sequence>
<keyword evidence="2" id="KW-1185">Reference proteome</keyword>
<dbReference type="Proteomes" id="UP001605036">
    <property type="component" value="Unassembled WGS sequence"/>
</dbReference>
<accession>A0ABD1XGN5</accession>
<comment type="caution">
    <text evidence="1">The sequence shown here is derived from an EMBL/GenBank/DDBJ whole genome shotgun (WGS) entry which is preliminary data.</text>
</comment>
<evidence type="ECO:0000313" key="2">
    <source>
        <dbReference type="Proteomes" id="UP001605036"/>
    </source>
</evidence>
<reference evidence="1 2" key="1">
    <citation type="submission" date="2024-09" db="EMBL/GenBank/DDBJ databases">
        <title>Chromosome-scale assembly of Riccia fluitans.</title>
        <authorList>
            <person name="Paukszto L."/>
            <person name="Sawicki J."/>
            <person name="Karawczyk K."/>
            <person name="Piernik-Szablinska J."/>
            <person name="Szczecinska M."/>
            <person name="Mazdziarz M."/>
        </authorList>
    </citation>
    <scope>NUCLEOTIDE SEQUENCE [LARGE SCALE GENOMIC DNA]</scope>
    <source>
        <strain evidence="1">Rf_01</strain>
        <tissue evidence="1">Aerial parts of the thallus</tissue>
    </source>
</reference>
<dbReference type="AlphaFoldDB" id="A0ABD1XGN5"/>
<name>A0ABD1XGN5_9MARC</name>
<evidence type="ECO:0000313" key="1">
    <source>
        <dbReference type="EMBL" id="KAL2607904.1"/>
    </source>
</evidence>
<proteinExistence type="predicted"/>
<protein>
    <submittedName>
        <fullName evidence="1">Uncharacterized protein</fullName>
    </submittedName>
</protein>
<gene>
    <name evidence="1" type="ORF">R1flu_026477</name>
</gene>
<dbReference type="EMBL" id="JBHFFA010000008">
    <property type="protein sequence ID" value="KAL2607904.1"/>
    <property type="molecule type" value="Genomic_DNA"/>
</dbReference>